<dbReference type="RefSeq" id="WP_067576565.1">
    <property type="nucleotide sequence ID" value="NZ_JABMCZ010000003.1"/>
</dbReference>
<dbReference type="AlphaFoldDB" id="A0A164PWI9"/>
<evidence type="ECO:0000256" key="1">
    <source>
        <dbReference type="SAM" id="MobiDB-lite"/>
    </source>
</evidence>
<protein>
    <submittedName>
        <fullName evidence="2">Uncharacterized protein</fullName>
    </submittedName>
</protein>
<keyword evidence="3" id="KW-1185">Reference proteome</keyword>
<proteinExistence type="predicted"/>
<dbReference type="Proteomes" id="UP000076512">
    <property type="component" value="Unassembled WGS sequence"/>
</dbReference>
<dbReference type="OrthoDB" id="4566221at2"/>
<comment type="caution">
    <text evidence="2">The sequence shown here is derived from an EMBL/GenBank/DDBJ whole genome shotgun (WGS) entry which is preliminary data.</text>
</comment>
<gene>
    <name evidence="2" type="ORF">AWN90_00110</name>
</gene>
<feature type="region of interest" description="Disordered" evidence="1">
    <location>
        <begin position="78"/>
        <end position="99"/>
    </location>
</feature>
<dbReference type="STRING" id="455432.AWN90_00110"/>
<organism evidence="2 3">
    <name type="scientific">Nocardia terpenica</name>
    <dbReference type="NCBI Taxonomy" id="455432"/>
    <lineage>
        <taxon>Bacteria</taxon>
        <taxon>Bacillati</taxon>
        <taxon>Actinomycetota</taxon>
        <taxon>Actinomycetes</taxon>
        <taxon>Mycobacteriales</taxon>
        <taxon>Nocardiaceae</taxon>
        <taxon>Nocardia</taxon>
    </lineage>
</organism>
<name>A0A164PWI9_9NOCA</name>
<accession>A0A164PWI9</accession>
<evidence type="ECO:0000313" key="2">
    <source>
        <dbReference type="EMBL" id="KZM76170.1"/>
    </source>
</evidence>
<evidence type="ECO:0000313" key="3">
    <source>
        <dbReference type="Proteomes" id="UP000076512"/>
    </source>
</evidence>
<reference evidence="2 3" key="1">
    <citation type="submission" date="2016-04" db="EMBL/GenBank/DDBJ databases">
        <authorList>
            <person name="Evans L.H."/>
            <person name="Alamgir A."/>
            <person name="Owens N."/>
            <person name="Weber N.D."/>
            <person name="Virtaneva K."/>
            <person name="Barbian K."/>
            <person name="Babar A."/>
            <person name="Rosenke K."/>
        </authorList>
    </citation>
    <scope>NUCLEOTIDE SEQUENCE [LARGE SCALE GENOMIC DNA]</scope>
    <source>
        <strain evidence="2 3">IFM 0406</strain>
    </source>
</reference>
<sequence>MIAMAYMSTFNSSGLEGFEVEYDPAHLDDGRRQPAYVRIHLTGTDAHVGMQIEEARQLATTLQNVIMLHDSAERLAAEKAVGGGESDSVSQPVTDKAVA</sequence>
<dbReference type="EMBL" id="LWGR01000001">
    <property type="protein sequence ID" value="KZM76170.1"/>
    <property type="molecule type" value="Genomic_DNA"/>
</dbReference>